<evidence type="ECO:0000313" key="3">
    <source>
        <dbReference type="EMBL" id="TFH68467.1"/>
    </source>
</evidence>
<proteinExistence type="predicted"/>
<sequence length="72" mass="7549">MSNNMMVWLTLLSALLLSGHAATLEPPTTPASADQSAPPNDREAATEPTIIDSYTPDEAISEDNAIALPADI</sequence>
<evidence type="ECO:0000256" key="2">
    <source>
        <dbReference type="SAM" id="SignalP"/>
    </source>
</evidence>
<keyword evidence="4" id="KW-1185">Reference proteome</keyword>
<feature type="signal peptide" evidence="2">
    <location>
        <begin position="1"/>
        <end position="21"/>
    </location>
</feature>
<evidence type="ECO:0000256" key="1">
    <source>
        <dbReference type="SAM" id="MobiDB-lite"/>
    </source>
</evidence>
<gene>
    <name evidence="3" type="ORF">E3W66_00450</name>
</gene>
<dbReference type="AlphaFoldDB" id="A0A4Y8UKY5"/>
<dbReference type="Proteomes" id="UP000298133">
    <property type="component" value="Unassembled WGS sequence"/>
</dbReference>
<comment type="caution">
    <text evidence="3">The sequence shown here is derived from an EMBL/GenBank/DDBJ whole genome shotgun (WGS) entry which is preliminary data.</text>
</comment>
<keyword evidence="2" id="KW-0732">Signal</keyword>
<organism evidence="3 4">
    <name type="scientific">Gammaproteobacteria bacterium LSUCC0057</name>
    <dbReference type="NCBI Taxonomy" id="2559237"/>
    <lineage>
        <taxon>Bacteria</taxon>
        <taxon>Pseudomonadati</taxon>
        <taxon>Pseudomonadota</taxon>
        <taxon>Gammaproteobacteria</taxon>
        <taxon>Cellvibrionales</taxon>
        <taxon>Porticoccaceae</taxon>
        <taxon>SAR92 clade</taxon>
    </lineage>
</organism>
<name>A0A4Y8UKY5_9GAMM</name>
<reference evidence="3 4" key="1">
    <citation type="submission" date="2019-03" db="EMBL/GenBank/DDBJ databases">
        <title>Draft genome of Gammaproteobacteria bacterium LSUCC0057, a member of the SAR92 clade.</title>
        <authorList>
            <person name="Lanclos V.C."/>
            <person name="Doiron C."/>
            <person name="Henson M.W."/>
            <person name="Thrash J.C."/>
        </authorList>
    </citation>
    <scope>NUCLEOTIDE SEQUENCE [LARGE SCALE GENOMIC DNA]</scope>
    <source>
        <strain evidence="3 4">LSUCC0057</strain>
    </source>
</reference>
<protein>
    <submittedName>
        <fullName evidence="3">Uncharacterized protein</fullName>
    </submittedName>
</protein>
<evidence type="ECO:0000313" key="4">
    <source>
        <dbReference type="Proteomes" id="UP000298133"/>
    </source>
</evidence>
<feature type="region of interest" description="Disordered" evidence="1">
    <location>
        <begin position="23"/>
        <end position="50"/>
    </location>
</feature>
<dbReference type="EMBL" id="SPIA01000001">
    <property type="protein sequence ID" value="TFH68467.1"/>
    <property type="molecule type" value="Genomic_DNA"/>
</dbReference>
<feature type="chain" id="PRO_5021324323" evidence="2">
    <location>
        <begin position="22"/>
        <end position="72"/>
    </location>
</feature>
<accession>A0A4Y8UKY5</accession>